<evidence type="ECO:0000259" key="2">
    <source>
        <dbReference type="Pfam" id="PF12802"/>
    </source>
</evidence>
<feature type="domain" description="HTH marR-type" evidence="2">
    <location>
        <begin position="14"/>
        <end position="62"/>
    </location>
</feature>
<dbReference type="GO" id="GO:0003700">
    <property type="term" value="F:DNA-binding transcription factor activity"/>
    <property type="evidence" value="ECO:0007669"/>
    <property type="project" value="InterPro"/>
</dbReference>
<protein>
    <submittedName>
        <fullName evidence="3">ROK family protein</fullName>
    </submittedName>
</protein>
<dbReference type="Gene3D" id="3.30.420.40">
    <property type="match status" value="2"/>
</dbReference>
<dbReference type="PANTHER" id="PTHR18964">
    <property type="entry name" value="ROK (REPRESSOR, ORF, KINASE) FAMILY"/>
    <property type="match status" value="1"/>
</dbReference>
<organism evidence="3 4">
    <name type="scientific">Beijerinckia indica subsp. indica (strain ATCC 9039 / DSM 1715 / NCIMB 8712)</name>
    <dbReference type="NCBI Taxonomy" id="395963"/>
    <lineage>
        <taxon>Bacteria</taxon>
        <taxon>Pseudomonadati</taxon>
        <taxon>Pseudomonadota</taxon>
        <taxon>Alphaproteobacteria</taxon>
        <taxon>Hyphomicrobiales</taxon>
        <taxon>Beijerinckiaceae</taxon>
        <taxon>Beijerinckia</taxon>
    </lineage>
</organism>
<dbReference type="CDD" id="cd24073">
    <property type="entry name" value="ASKHA_ATPase_ROK_CYANR"/>
    <property type="match status" value="1"/>
</dbReference>
<comment type="similarity">
    <text evidence="1">Belongs to the ROK (NagC/XylR) family.</text>
</comment>
<dbReference type="RefSeq" id="WP_012386202.1">
    <property type="nucleotide sequence ID" value="NC_010581.1"/>
</dbReference>
<dbReference type="Proteomes" id="UP000001695">
    <property type="component" value="Chromosome"/>
</dbReference>
<dbReference type="OrthoDB" id="9810372at2"/>
<proteinExistence type="inferred from homology"/>
<dbReference type="HOGENOM" id="CLU_036604_13_5_5"/>
<dbReference type="InterPro" id="IPR000835">
    <property type="entry name" value="HTH_MarR-typ"/>
</dbReference>
<evidence type="ECO:0000313" key="3">
    <source>
        <dbReference type="EMBL" id="ACB96854.1"/>
    </source>
</evidence>
<dbReference type="Pfam" id="PF12802">
    <property type="entry name" value="MarR_2"/>
    <property type="match status" value="1"/>
</dbReference>
<dbReference type="AlphaFoldDB" id="B2IDS2"/>
<keyword evidence="4" id="KW-1185">Reference proteome</keyword>
<dbReference type="eggNOG" id="COG1846">
    <property type="taxonomic scope" value="Bacteria"/>
</dbReference>
<dbReference type="PROSITE" id="PS01125">
    <property type="entry name" value="ROK"/>
    <property type="match status" value="1"/>
</dbReference>
<gene>
    <name evidence="3" type="ordered locus">Bind_3295</name>
</gene>
<dbReference type="SUPFAM" id="SSF53067">
    <property type="entry name" value="Actin-like ATPase domain"/>
    <property type="match status" value="1"/>
</dbReference>
<name>B2IDS2_BEII9</name>
<sequence>MQTGDTELIRAINRFHVLDTIRRFEPVSRAAIGKRTHLSRVTVSSLIATLLQEGLIHEESDETTNSGTRGRPTNLLGLNPNAAYVVGAKLSMHQVFLIVTNLRADPLARLSLPLHPHQLVPDAIVALLDEGVRSVVALAGLKLGQIAGLGIGLPGFIDSKAGISHWSPILAPEPKPVALADMVRRRLGLAVTIENDANLLTLAERWFGECQENDNFVVVMMEAGIGMGLFLDGELYRGQHGMGTEFGHSKIDRHGPRCRCGQYGCIEAFTADYAILREAEKIIRTPAAHEGADDTAEAETRVATVVRLAREGNVALRQIFATAGEILGLGIANLINIIDPAKIVISGSGTRAVDLIEPALRAAVAANTLAVLQNRCEIIFHDQGDEVWARGAASLVLQALYRKPWTPASGAEIAIMPGTTARHQKGRP</sequence>
<dbReference type="InterPro" id="IPR049874">
    <property type="entry name" value="ROK_cs"/>
</dbReference>
<dbReference type="STRING" id="395963.Bind_3295"/>
<dbReference type="EMBL" id="CP001016">
    <property type="protein sequence ID" value="ACB96854.1"/>
    <property type="molecule type" value="Genomic_DNA"/>
</dbReference>
<dbReference type="Gene3D" id="1.10.10.10">
    <property type="entry name" value="Winged helix-like DNA-binding domain superfamily/Winged helix DNA-binding domain"/>
    <property type="match status" value="1"/>
</dbReference>
<reference evidence="3 4" key="2">
    <citation type="journal article" date="2010" name="J. Bacteriol.">
        <title>Complete genome sequence of Beijerinckia indica subsp. indica.</title>
        <authorList>
            <person name="Tamas I."/>
            <person name="Dedysh S.N."/>
            <person name="Liesack W."/>
            <person name="Stott M.B."/>
            <person name="Alam M."/>
            <person name="Murrell J.C."/>
            <person name="Dunfield P.F."/>
        </authorList>
    </citation>
    <scope>NUCLEOTIDE SEQUENCE [LARGE SCALE GENOMIC DNA]</scope>
    <source>
        <strain evidence="4">ATCC 9039 / DSM 1715 / NCIMB 8712</strain>
    </source>
</reference>
<dbReference type="InterPro" id="IPR000600">
    <property type="entry name" value="ROK"/>
</dbReference>
<evidence type="ECO:0000256" key="1">
    <source>
        <dbReference type="ARBA" id="ARBA00006479"/>
    </source>
</evidence>
<accession>B2IDS2</accession>
<dbReference type="PANTHER" id="PTHR18964:SF149">
    <property type="entry name" value="BIFUNCTIONAL UDP-N-ACETYLGLUCOSAMINE 2-EPIMERASE_N-ACETYLMANNOSAMINE KINASE"/>
    <property type="match status" value="1"/>
</dbReference>
<dbReference type="eggNOG" id="COG1940">
    <property type="taxonomic scope" value="Bacteria"/>
</dbReference>
<dbReference type="InterPro" id="IPR036390">
    <property type="entry name" value="WH_DNA-bd_sf"/>
</dbReference>
<reference evidence="4" key="1">
    <citation type="submission" date="2008-03" db="EMBL/GenBank/DDBJ databases">
        <title>Complete sequence of chromosome of Beijerinckia indica subsp. indica ATCC 9039.</title>
        <authorList>
            <consortium name="US DOE Joint Genome Institute"/>
            <person name="Copeland A."/>
            <person name="Lucas S."/>
            <person name="Lapidus A."/>
            <person name="Glavina del Rio T."/>
            <person name="Dalin E."/>
            <person name="Tice H."/>
            <person name="Bruce D."/>
            <person name="Goodwin L."/>
            <person name="Pitluck S."/>
            <person name="LaButti K."/>
            <person name="Schmutz J."/>
            <person name="Larimer F."/>
            <person name="Land M."/>
            <person name="Hauser L."/>
            <person name="Kyrpides N."/>
            <person name="Mikhailova N."/>
            <person name="Dunfield P.F."/>
            <person name="Dedysh S.N."/>
            <person name="Liesack W."/>
            <person name="Saw J.H."/>
            <person name="Alam M."/>
            <person name="Chen Y."/>
            <person name="Murrell J.C."/>
            <person name="Richardson P."/>
        </authorList>
    </citation>
    <scope>NUCLEOTIDE SEQUENCE [LARGE SCALE GENOMIC DNA]</scope>
    <source>
        <strain evidence="4">ATCC 9039 / DSM 1715 / NCIMB 8712</strain>
    </source>
</reference>
<dbReference type="InterPro" id="IPR043129">
    <property type="entry name" value="ATPase_NBD"/>
</dbReference>
<dbReference type="Pfam" id="PF00480">
    <property type="entry name" value="ROK"/>
    <property type="match status" value="1"/>
</dbReference>
<dbReference type="SUPFAM" id="SSF46785">
    <property type="entry name" value="Winged helix' DNA-binding domain"/>
    <property type="match status" value="1"/>
</dbReference>
<dbReference type="KEGG" id="bid:Bind_3295"/>
<evidence type="ECO:0000313" key="4">
    <source>
        <dbReference type="Proteomes" id="UP000001695"/>
    </source>
</evidence>
<dbReference type="InterPro" id="IPR036388">
    <property type="entry name" value="WH-like_DNA-bd_sf"/>
</dbReference>